<keyword evidence="1" id="KW-0812">Transmembrane</keyword>
<dbReference type="EMBL" id="JACHKY010000003">
    <property type="protein sequence ID" value="MBB4798525.1"/>
    <property type="molecule type" value="Genomic_DNA"/>
</dbReference>
<evidence type="ECO:0000313" key="5">
    <source>
        <dbReference type="Proteomes" id="UP000539957"/>
    </source>
</evidence>
<gene>
    <name evidence="4" type="ORF">HNP32_002269</name>
</gene>
<feature type="signal peptide" evidence="2">
    <location>
        <begin position="1"/>
        <end position="27"/>
    </location>
</feature>
<evidence type="ECO:0000259" key="3">
    <source>
        <dbReference type="Pfam" id="PF18203"/>
    </source>
</evidence>
<proteinExistence type="predicted"/>
<keyword evidence="2" id="KW-0732">Signal</keyword>
<feature type="chain" id="PRO_5030811671" description="IPTL-CTERM protein sorting domain-containing protein" evidence="2">
    <location>
        <begin position="28"/>
        <end position="216"/>
    </location>
</feature>
<evidence type="ECO:0000256" key="2">
    <source>
        <dbReference type="SAM" id="SignalP"/>
    </source>
</evidence>
<dbReference type="RefSeq" id="WP_184270034.1">
    <property type="nucleotide sequence ID" value="NZ_JACHKY010000003.1"/>
</dbReference>
<dbReference type="Pfam" id="PF18203">
    <property type="entry name" value="IPTL-CTERM"/>
    <property type="match status" value="1"/>
</dbReference>
<dbReference type="InterPro" id="IPR026442">
    <property type="entry name" value="IPTL_CTERM"/>
</dbReference>
<accession>A0A7W7IR51</accession>
<keyword evidence="1" id="KW-1133">Transmembrane helix</keyword>
<dbReference type="Proteomes" id="UP000539957">
    <property type="component" value="Unassembled WGS sequence"/>
</dbReference>
<name>A0A7W7IR51_9CAUL</name>
<organism evidence="4 5">
    <name type="scientific">Brevundimonas bullata</name>
    <dbReference type="NCBI Taxonomy" id="13160"/>
    <lineage>
        <taxon>Bacteria</taxon>
        <taxon>Pseudomonadati</taxon>
        <taxon>Pseudomonadota</taxon>
        <taxon>Alphaproteobacteria</taxon>
        <taxon>Caulobacterales</taxon>
        <taxon>Caulobacteraceae</taxon>
        <taxon>Brevundimonas</taxon>
    </lineage>
</organism>
<feature type="domain" description="IPTL-CTERM protein sorting" evidence="3">
    <location>
        <begin position="183"/>
        <end position="210"/>
    </location>
</feature>
<keyword evidence="5" id="KW-1185">Reference proteome</keyword>
<comment type="caution">
    <text evidence="4">The sequence shown here is derived from an EMBL/GenBank/DDBJ whole genome shotgun (WGS) entry which is preliminary data.</text>
</comment>
<evidence type="ECO:0000256" key="1">
    <source>
        <dbReference type="SAM" id="Phobius"/>
    </source>
</evidence>
<protein>
    <recommendedName>
        <fullName evidence="3">IPTL-CTERM protein sorting domain-containing protein</fullName>
    </recommendedName>
</protein>
<keyword evidence="1" id="KW-0472">Membrane</keyword>
<feature type="transmembrane region" description="Helical" evidence="1">
    <location>
        <begin position="191"/>
        <end position="208"/>
    </location>
</feature>
<sequence>MLQRIWMGVAAMAAALGVWGVAGTAMAQHINHDVAGTLTAMVENDPIDRIGQVITAPAGHNQVKRFTYWIKPGTGGVTVRPAVRGYHPVSDRYAQQVIETGLQQTLSGTTARAVTFEFDAPVVAGQQYMLALEVMSGEGEIEMVDPGGYADGFWLQVYFNSPLTFPNKDARFTAEFANAAPPAAIPTMTEWAMILMALMMAGGAAVLVQRRGTMAG</sequence>
<dbReference type="AlphaFoldDB" id="A0A7W7IR51"/>
<reference evidence="4 5" key="1">
    <citation type="submission" date="2020-08" db="EMBL/GenBank/DDBJ databases">
        <title>Functional genomics of gut bacteria from endangered species of beetles.</title>
        <authorList>
            <person name="Carlos-Shanley C."/>
        </authorList>
    </citation>
    <scope>NUCLEOTIDE SEQUENCE [LARGE SCALE GENOMIC DNA]</scope>
    <source>
        <strain evidence="4 5">S00123</strain>
    </source>
</reference>
<evidence type="ECO:0000313" key="4">
    <source>
        <dbReference type="EMBL" id="MBB4798525.1"/>
    </source>
</evidence>
<dbReference type="NCBIfam" id="TIGR04174">
    <property type="entry name" value="IPTL_CTERM"/>
    <property type="match status" value="1"/>
</dbReference>